<sequence>MSNRFKNKDKFNNNIDDILNAGKELNNEIKKDTKEYDKLETNFEYNNTSINTSKDVIFLEKQEKDEMVRVSFYIKKSQHELLKKYAKKTNRNKNEFVRYMIDKFFAAVKK</sequence>
<proteinExistence type="predicted"/>
<feature type="coiled-coil region" evidence="1">
    <location>
        <begin position="8"/>
        <end position="42"/>
    </location>
</feature>
<dbReference type="AlphaFoldDB" id="A0A1M5SX53"/>
<evidence type="ECO:0000313" key="2">
    <source>
        <dbReference type="EMBL" id="SHH43119.1"/>
    </source>
</evidence>
<reference evidence="3" key="1">
    <citation type="submission" date="2016-11" db="EMBL/GenBank/DDBJ databases">
        <authorList>
            <person name="Varghese N."/>
            <person name="Submissions S."/>
        </authorList>
    </citation>
    <scope>NUCLEOTIDE SEQUENCE [LARGE SCALE GENOMIC DNA]</scope>
    <source>
        <strain evidence="3">DSM 15285</strain>
    </source>
</reference>
<evidence type="ECO:0000313" key="3">
    <source>
        <dbReference type="Proteomes" id="UP000242520"/>
    </source>
</evidence>
<keyword evidence="1" id="KW-0175">Coiled coil</keyword>
<evidence type="ECO:0000256" key="1">
    <source>
        <dbReference type="SAM" id="Coils"/>
    </source>
</evidence>
<accession>A0A1M5SX53</accession>
<organism evidence="2 3">
    <name type="scientific">Tepidibacter thalassicus DSM 15285</name>
    <dbReference type="NCBI Taxonomy" id="1123350"/>
    <lineage>
        <taxon>Bacteria</taxon>
        <taxon>Bacillati</taxon>
        <taxon>Bacillota</taxon>
        <taxon>Clostridia</taxon>
        <taxon>Peptostreptococcales</taxon>
        <taxon>Peptostreptococcaceae</taxon>
        <taxon>Tepidibacter</taxon>
    </lineage>
</organism>
<gene>
    <name evidence="2" type="ORF">SAMN02744040_01950</name>
</gene>
<dbReference type="EMBL" id="FQXH01000025">
    <property type="protein sequence ID" value="SHH43119.1"/>
    <property type="molecule type" value="Genomic_DNA"/>
</dbReference>
<keyword evidence="3" id="KW-1185">Reference proteome</keyword>
<protein>
    <recommendedName>
        <fullName evidence="4">Ribbon-helix-helix protein, copG family</fullName>
    </recommendedName>
</protein>
<dbReference type="SUPFAM" id="SSF47598">
    <property type="entry name" value="Ribbon-helix-helix"/>
    <property type="match status" value="1"/>
</dbReference>
<evidence type="ECO:0008006" key="4">
    <source>
        <dbReference type="Google" id="ProtNLM"/>
    </source>
</evidence>
<dbReference type="OrthoDB" id="9837645at2"/>
<name>A0A1M5SX53_9FIRM</name>
<dbReference type="RefSeq" id="WP_072725939.1">
    <property type="nucleotide sequence ID" value="NZ_FQXH01000025.1"/>
</dbReference>
<dbReference type="InterPro" id="IPR010985">
    <property type="entry name" value="Ribbon_hlx_hlx"/>
</dbReference>
<dbReference type="Proteomes" id="UP000242520">
    <property type="component" value="Unassembled WGS sequence"/>
</dbReference>
<dbReference type="GO" id="GO:0006355">
    <property type="term" value="P:regulation of DNA-templated transcription"/>
    <property type="evidence" value="ECO:0007669"/>
    <property type="project" value="InterPro"/>
</dbReference>